<sequence>MASPCHFLNMAPELRNEIYHLVFEPDQDSDTETLLCEATPPSIDVLKTCKKVYGEAKGLYATACRQYWTESHFKIKEENAEGWDPAHIAGVNEKELNLLRHLRVDESNGGSTIQTSTLIDVRGGWEVETRQGQRRGFIRIHTVANESYFYFAHNLDMFDTKAELLHACVTHGQEVPLSKQIGYICEYFVL</sequence>
<dbReference type="Proteomes" id="UP000215453">
    <property type="component" value="Chromosome 1"/>
</dbReference>
<gene>
    <name evidence="1" type="ORF">ZT1A5_G277</name>
</gene>
<evidence type="ECO:0000313" key="1">
    <source>
        <dbReference type="EMBL" id="SMY18842.1"/>
    </source>
</evidence>
<dbReference type="EMBL" id="LT882676">
    <property type="protein sequence ID" value="SMY18842.1"/>
    <property type="molecule type" value="Genomic_DNA"/>
</dbReference>
<accession>A0A1Y6L305</accession>
<evidence type="ECO:0000313" key="2">
    <source>
        <dbReference type="Proteomes" id="UP000215453"/>
    </source>
</evidence>
<dbReference type="AlphaFoldDB" id="A0A1Y6L305"/>
<name>A0A1Y6L305_ZYMTR</name>
<protein>
    <submittedName>
        <fullName evidence="1">Uncharacterized protein</fullName>
    </submittedName>
</protein>
<reference evidence="1 2" key="1">
    <citation type="submission" date="2016-10" db="EMBL/GenBank/DDBJ databases">
        <authorList>
            <person name="Varghese N."/>
        </authorList>
    </citation>
    <scope>NUCLEOTIDE SEQUENCE [LARGE SCALE GENOMIC DNA]</scope>
</reference>
<organism evidence="1 2">
    <name type="scientific">Zymoseptoria tritici ST99CH_1A5</name>
    <dbReference type="NCBI Taxonomy" id="1276529"/>
    <lineage>
        <taxon>Eukaryota</taxon>
        <taxon>Fungi</taxon>
        <taxon>Dikarya</taxon>
        <taxon>Ascomycota</taxon>
        <taxon>Pezizomycotina</taxon>
        <taxon>Dothideomycetes</taxon>
        <taxon>Dothideomycetidae</taxon>
        <taxon>Mycosphaerellales</taxon>
        <taxon>Mycosphaerellaceae</taxon>
        <taxon>Zymoseptoria</taxon>
    </lineage>
</organism>
<proteinExistence type="predicted"/>